<keyword evidence="7" id="KW-0540">Nuclease</keyword>
<evidence type="ECO:0000256" key="10">
    <source>
        <dbReference type="ARBA" id="ARBA00022759"/>
    </source>
</evidence>
<dbReference type="Gene3D" id="3.40.1310.20">
    <property type="match status" value="1"/>
</dbReference>
<dbReference type="InterPro" id="IPR001301">
    <property type="entry name" value="Gemini_AL1_CLV"/>
</dbReference>
<dbReference type="GO" id="GO:0004519">
    <property type="term" value="F:endonuclease activity"/>
    <property type="evidence" value="ECO:0007669"/>
    <property type="project" value="UniProtKB-KW"/>
</dbReference>
<dbReference type="Pfam" id="PF00799">
    <property type="entry name" value="Gemini_AL1"/>
    <property type="match status" value="1"/>
</dbReference>
<proteinExistence type="predicted"/>
<comment type="subcellular location">
    <subcellularLocation>
        <location evidence="1">Host nucleus</location>
    </subcellularLocation>
</comment>
<feature type="binding site" evidence="15">
    <location>
        <position position="52"/>
    </location>
    <ligand>
        <name>a divalent metal cation</name>
        <dbReference type="ChEBI" id="CHEBI:60240"/>
    </ligand>
</feature>
<dbReference type="GO" id="GO:0016779">
    <property type="term" value="F:nucleotidyltransferase activity"/>
    <property type="evidence" value="ECO:0007669"/>
    <property type="project" value="UniProtKB-KW"/>
</dbReference>
<keyword evidence="8 15" id="KW-0479">Metal-binding</keyword>
<dbReference type="InterPro" id="IPR027417">
    <property type="entry name" value="P-loop_NTPase"/>
</dbReference>
<evidence type="ECO:0000313" key="18">
    <source>
        <dbReference type="Proteomes" id="UP000281127"/>
    </source>
</evidence>
<dbReference type="GO" id="GO:0000166">
    <property type="term" value="F:nucleotide binding"/>
    <property type="evidence" value="ECO:0007669"/>
    <property type="project" value="UniProtKB-KW"/>
</dbReference>
<evidence type="ECO:0000256" key="2">
    <source>
        <dbReference type="ARBA" id="ARBA00014531"/>
    </source>
</evidence>
<dbReference type="InterPro" id="IPR001191">
    <property type="entry name" value="Gemini_AL1_REP"/>
</dbReference>
<keyword evidence="18" id="KW-1185">Reference proteome</keyword>
<dbReference type="GO" id="GO:0042025">
    <property type="term" value="C:host cell nucleus"/>
    <property type="evidence" value="ECO:0007669"/>
    <property type="project" value="UniProtKB-SubCell"/>
</dbReference>
<dbReference type="PRINTS" id="PR00228">
    <property type="entry name" value="GEMCOATCLVL1"/>
</dbReference>
<dbReference type="Proteomes" id="UP000281127">
    <property type="component" value="Segment"/>
</dbReference>
<feature type="domain" description="CRESS-DNA virus Rep endonuclease" evidence="16">
    <location>
        <begin position="4"/>
        <end position="103"/>
    </location>
</feature>
<dbReference type="InterPro" id="IPR049912">
    <property type="entry name" value="CRESS_DNA_REP"/>
</dbReference>
<evidence type="ECO:0000256" key="12">
    <source>
        <dbReference type="ARBA" id="ARBA00023124"/>
    </source>
</evidence>
<feature type="active site" description="For DNA cleavage activity" evidence="14">
    <location>
        <position position="90"/>
    </location>
</feature>
<organism evidence="17 18">
    <name type="scientific">Cressdnaviricota sp</name>
    <dbReference type="NCBI Taxonomy" id="2748378"/>
    <lineage>
        <taxon>Viruses</taxon>
        <taxon>Monodnaviria</taxon>
        <taxon>Shotokuvirae</taxon>
        <taxon>Cressdnaviricota</taxon>
    </lineage>
</organism>
<evidence type="ECO:0000256" key="6">
    <source>
        <dbReference type="ARBA" id="ARBA00022705"/>
    </source>
</evidence>
<dbReference type="GO" id="GO:0003677">
    <property type="term" value="F:DNA binding"/>
    <property type="evidence" value="ECO:0007669"/>
    <property type="project" value="UniProtKB-KW"/>
</dbReference>
<evidence type="ECO:0000259" key="16">
    <source>
        <dbReference type="PROSITE" id="PS52020"/>
    </source>
</evidence>
<dbReference type="PRINTS" id="PR00227">
    <property type="entry name" value="GEMCOATAL1"/>
</dbReference>
<dbReference type="GO" id="GO:0006260">
    <property type="term" value="P:DNA replication"/>
    <property type="evidence" value="ECO:0007669"/>
    <property type="project" value="UniProtKB-KW"/>
</dbReference>
<evidence type="ECO:0000313" key="17">
    <source>
        <dbReference type="EMBL" id="AXH74413.1"/>
    </source>
</evidence>
<feature type="binding site" evidence="15">
    <location>
        <position position="42"/>
    </location>
    <ligand>
        <name>a divalent metal cation</name>
        <dbReference type="ChEBI" id="CHEBI:60240"/>
    </ligand>
</feature>
<dbReference type="PROSITE" id="PS52020">
    <property type="entry name" value="CRESS_DNA_REP"/>
    <property type="match status" value="1"/>
</dbReference>
<evidence type="ECO:0000256" key="7">
    <source>
        <dbReference type="ARBA" id="ARBA00022722"/>
    </source>
</evidence>
<sequence length="284" mass="33896">MVFRFNAKRVFLTYPRCTLEKESLMLHASRAWGAKWVLVARERHADEGLHLHCLVVWEQKQDTRNERFFDWQGFHPNIQVPRNWKACETYVKKDGDFVESGSMEENYYELARGMEREAWISYCIRQRISHTYCMMIWNEVHDVNTISEYFPNLDWIREDLRRYDWNDLWRGKALILQGSSGIGKTTWAKLVAPKPCLMINHMDALKQFKVGYHQSIIFDDMSFMHMPREAQITILDMDNPRQIHVRYGIVQIPANLPKIFTCNVKIFEDDDAAIKRRMNKHLFT</sequence>
<evidence type="ECO:0000256" key="4">
    <source>
        <dbReference type="ARBA" id="ARBA00022679"/>
    </source>
</evidence>
<keyword evidence="4" id="KW-0808">Transferase</keyword>
<keyword evidence="10" id="KW-0255">Endonuclease</keyword>
<feature type="binding site" evidence="15">
    <location>
        <position position="94"/>
    </location>
    <ligand>
        <name>a divalent metal cation</name>
        <dbReference type="ChEBI" id="CHEBI:60240"/>
    </ligand>
</feature>
<reference evidence="17 18" key="1">
    <citation type="submission" date="2018-07" db="EMBL/GenBank/DDBJ databases">
        <title>Uncovering a Universe of Circular DNA Viruses in Animal Metagenomes.</title>
        <authorList>
            <person name="Tisza M."/>
            <person name="Buck C."/>
            <person name="Pastrana D."/>
            <person name="Welch N."/>
            <person name="Peretti A."/>
        </authorList>
    </citation>
    <scope>NUCLEOTIDE SEQUENCE [LARGE SCALE GENOMIC DNA]</scope>
    <source>
        <strain evidence="17">Ctdg299</strain>
    </source>
</reference>
<evidence type="ECO:0000256" key="14">
    <source>
        <dbReference type="PIRSR" id="PIRSR601191-1"/>
    </source>
</evidence>
<evidence type="ECO:0000256" key="13">
    <source>
        <dbReference type="ARBA" id="ARBA00023125"/>
    </source>
</evidence>
<evidence type="ECO:0000256" key="15">
    <source>
        <dbReference type="PIRSR" id="PIRSR601191-2"/>
    </source>
</evidence>
<evidence type="ECO:0000256" key="3">
    <source>
        <dbReference type="ARBA" id="ARBA00022562"/>
    </source>
</evidence>
<dbReference type="GO" id="GO:0005198">
    <property type="term" value="F:structural molecule activity"/>
    <property type="evidence" value="ECO:0007669"/>
    <property type="project" value="InterPro"/>
</dbReference>
<keyword evidence="5" id="KW-0548">Nucleotidyltransferase</keyword>
<keyword evidence="11" id="KW-0378">Hydrolase</keyword>
<evidence type="ECO:0000256" key="8">
    <source>
        <dbReference type="ARBA" id="ARBA00022723"/>
    </source>
</evidence>
<dbReference type="SUPFAM" id="SSF55464">
    <property type="entry name" value="Origin of replication-binding domain, RBD-like"/>
    <property type="match status" value="1"/>
</dbReference>
<evidence type="ECO:0000256" key="9">
    <source>
        <dbReference type="ARBA" id="ARBA00022741"/>
    </source>
</evidence>
<keyword evidence="12" id="KW-0190">Covalent protein-DNA linkage</keyword>
<evidence type="ECO:0000256" key="1">
    <source>
        <dbReference type="ARBA" id="ARBA00004147"/>
    </source>
</evidence>
<dbReference type="GO" id="GO:0046872">
    <property type="term" value="F:metal ion binding"/>
    <property type="evidence" value="ECO:0007669"/>
    <property type="project" value="UniProtKB-KW"/>
</dbReference>
<name>A0A345MSR3_9VIRU</name>
<evidence type="ECO:0000256" key="5">
    <source>
        <dbReference type="ARBA" id="ARBA00022695"/>
    </source>
</evidence>
<keyword evidence="9" id="KW-0547">Nucleotide-binding</keyword>
<dbReference type="GO" id="GO:0016787">
    <property type="term" value="F:hydrolase activity"/>
    <property type="evidence" value="ECO:0007669"/>
    <property type="project" value="UniProtKB-KW"/>
</dbReference>
<keyword evidence="6" id="KW-0235">DNA replication</keyword>
<dbReference type="EMBL" id="MH616944">
    <property type="protein sequence ID" value="AXH74413.1"/>
    <property type="molecule type" value="Genomic_DNA"/>
</dbReference>
<dbReference type="SUPFAM" id="SSF52540">
    <property type="entry name" value="P-loop containing nucleoside triphosphate hydrolases"/>
    <property type="match status" value="1"/>
</dbReference>
<evidence type="ECO:0000256" key="11">
    <source>
        <dbReference type="ARBA" id="ARBA00022801"/>
    </source>
</evidence>
<keyword evidence="13" id="KW-0238">DNA-binding</keyword>
<comment type="cofactor">
    <cofactor evidence="15">
        <name>Mg(2+)</name>
        <dbReference type="ChEBI" id="CHEBI:18420"/>
    </cofactor>
    <cofactor evidence="15">
        <name>Mn(2+)</name>
        <dbReference type="ChEBI" id="CHEBI:29035"/>
    </cofactor>
    <text evidence="15">Divalent metal cations, possibly Mg(2+) or Mn(2+).</text>
</comment>
<feature type="binding site" evidence="15">
    <location>
        <position position="50"/>
    </location>
    <ligand>
        <name>a divalent metal cation</name>
        <dbReference type="ChEBI" id="CHEBI:60240"/>
    </ligand>
</feature>
<accession>A0A345MSR3</accession>
<protein>
    <recommendedName>
        <fullName evidence="2">Replication-associated protein</fullName>
    </recommendedName>
</protein>
<keyword evidence="3" id="KW-1048">Host nucleus</keyword>